<dbReference type="Proteomes" id="UP000663829">
    <property type="component" value="Unassembled WGS sequence"/>
</dbReference>
<organism evidence="1 3">
    <name type="scientific">Didymodactylos carnosus</name>
    <dbReference type="NCBI Taxonomy" id="1234261"/>
    <lineage>
        <taxon>Eukaryota</taxon>
        <taxon>Metazoa</taxon>
        <taxon>Spiralia</taxon>
        <taxon>Gnathifera</taxon>
        <taxon>Rotifera</taxon>
        <taxon>Eurotatoria</taxon>
        <taxon>Bdelloidea</taxon>
        <taxon>Philodinida</taxon>
        <taxon>Philodinidae</taxon>
        <taxon>Didymodactylos</taxon>
    </lineage>
</organism>
<sequence length="282" mass="32294">MPGISCQCASAHEYCAVCSAERSLDSPHMCTNVTKCRNCCGDHSYTYSQCPALLQYRRELIKQLLEKDTVPDHVHIPKAFRSRPNSVFPLTPAQNRVTSHVKQQVNRTVSPVSEINKAHVHTMLNLSNQINMLGAKVDRVSSKVEQMKRLVSKVVIPCVFTLADSLVKLDEKISCMEDNCSTRDATIFWKYTAKHFTTYAPQIKALTHENDLISDPQQILDRFAEHYKNHFRLPVEEILRETKEEVQQELEFSTDPGDPFVVTYHEIENELNHLKSKRVLDP</sequence>
<name>A0A814VSD3_9BILA</name>
<proteinExistence type="predicted"/>
<dbReference type="EMBL" id="CAJNOQ010008212">
    <property type="protein sequence ID" value="CAF1191191.1"/>
    <property type="molecule type" value="Genomic_DNA"/>
</dbReference>
<dbReference type="Proteomes" id="UP000681722">
    <property type="component" value="Unassembled WGS sequence"/>
</dbReference>
<evidence type="ECO:0000313" key="3">
    <source>
        <dbReference type="Proteomes" id="UP000663829"/>
    </source>
</evidence>
<protein>
    <submittedName>
        <fullName evidence="1">Uncharacterized protein</fullName>
    </submittedName>
</protein>
<dbReference type="AlphaFoldDB" id="A0A814VSD3"/>
<gene>
    <name evidence="1" type="ORF">GPM918_LOCUS23217</name>
    <name evidence="2" type="ORF">SRO942_LOCUS23218</name>
</gene>
<comment type="caution">
    <text evidence="1">The sequence shown here is derived from an EMBL/GenBank/DDBJ whole genome shotgun (WGS) entry which is preliminary data.</text>
</comment>
<evidence type="ECO:0000313" key="1">
    <source>
        <dbReference type="EMBL" id="CAF1191191.1"/>
    </source>
</evidence>
<accession>A0A814VSD3</accession>
<evidence type="ECO:0000313" key="2">
    <source>
        <dbReference type="EMBL" id="CAF3955523.1"/>
    </source>
</evidence>
<reference evidence="1" key="1">
    <citation type="submission" date="2021-02" db="EMBL/GenBank/DDBJ databases">
        <authorList>
            <person name="Nowell W R."/>
        </authorList>
    </citation>
    <scope>NUCLEOTIDE SEQUENCE</scope>
</reference>
<keyword evidence="3" id="KW-1185">Reference proteome</keyword>
<dbReference type="EMBL" id="CAJOBC010008214">
    <property type="protein sequence ID" value="CAF3955523.1"/>
    <property type="molecule type" value="Genomic_DNA"/>
</dbReference>